<feature type="domain" description="PIK helical" evidence="11">
    <location>
        <begin position="461"/>
        <end position="637"/>
    </location>
</feature>
<dbReference type="InterPro" id="IPR036940">
    <property type="entry name" value="PI3/4_kinase_cat_sf"/>
</dbReference>
<dbReference type="InterPro" id="IPR011009">
    <property type="entry name" value="Kinase-like_dom_sf"/>
</dbReference>
<keyword evidence="2" id="KW-0808">Transferase</keyword>
<dbReference type="FunFam" id="2.60.40.150:FF:000065">
    <property type="entry name" value="phosphatidylinositol 4-phosphate 3-kinase C2 domain-containing subunit beta"/>
    <property type="match status" value="1"/>
</dbReference>
<dbReference type="PROSITE" id="PS51547">
    <property type="entry name" value="C2_PI3K"/>
    <property type="match status" value="1"/>
</dbReference>
<evidence type="ECO:0000259" key="10">
    <source>
        <dbReference type="PROSITE" id="PS50290"/>
    </source>
</evidence>
<name>A0A8C2AG65_CYPCA</name>
<dbReference type="Pfam" id="PF00168">
    <property type="entry name" value="C2"/>
    <property type="match status" value="1"/>
</dbReference>
<dbReference type="FunFam" id="3.30.1010.10:FF:000001">
    <property type="entry name" value="Phosphatidylinositol 4-phosphate 3-kinase C2 domain-containing subunit beta"/>
    <property type="match status" value="1"/>
</dbReference>
<feature type="domain" description="C2" evidence="9">
    <location>
        <begin position="1105"/>
        <end position="1223"/>
    </location>
</feature>
<evidence type="ECO:0000256" key="1">
    <source>
        <dbReference type="ARBA" id="ARBA00006209"/>
    </source>
</evidence>
<dbReference type="InterPro" id="IPR042236">
    <property type="entry name" value="PI3K_accessory_sf"/>
</dbReference>
<dbReference type="FunFam" id="1.10.1070.11:FF:000003">
    <property type="entry name" value="Phosphatidylinositol 4-phosphate 3-kinase C2 domain-containing subunit beta"/>
    <property type="match status" value="1"/>
</dbReference>
<evidence type="ECO:0000259" key="9">
    <source>
        <dbReference type="PROSITE" id="PS50004"/>
    </source>
</evidence>
<evidence type="ECO:0000313" key="14">
    <source>
        <dbReference type="Ensembl" id="ENSCCRP00015104153.1"/>
    </source>
</evidence>
<dbReference type="InterPro" id="IPR016024">
    <property type="entry name" value="ARM-type_fold"/>
</dbReference>
<feature type="region of interest" description="Disordered" evidence="8">
    <location>
        <begin position="129"/>
        <end position="161"/>
    </location>
</feature>
<dbReference type="SUPFAM" id="SSF49562">
    <property type="entry name" value="C2 domain (Calcium/lipid-binding domain, CaLB)"/>
    <property type="match status" value="2"/>
</dbReference>
<feature type="domain" description="C2 PI3K-type" evidence="13">
    <location>
        <begin position="346"/>
        <end position="525"/>
    </location>
</feature>
<dbReference type="PROSITE" id="PS51546">
    <property type="entry name" value="PI3K_RBD"/>
    <property type="match status" value="1"/>
</dbReference>
<dbReference type="SMART" id="SM00239">
    <property type="entry name" value="C2"/>
    <property type="match status" value="1"/>
</dbReference>
<dbReference type="Pfam" id="PF00794">
    <property type="entry name" value="PI3K_rbd"/>
    <property type="match status" value="1"/>
</dbReference>
<dbReference type="Pfam" id="PF00613">
    <property type="entry name" value="PI3Ka"/>
    <property type="match status" value="1"/>
</dbReference>
<dbReference type="GO" id="GO:0005524">
    <property type="term" value="F:ATP binding"/>
    <property type="evidence" value="ECO:0007669"/>
    <property type="project" value="UniProtKB-KW"/>
</dbReference>
<dbReference type="SUPFAM" id="SSF64268">
    <property type="entry name" value="PX domain"/>
    <property type="match status" value="1"/>
</dbReference>
<dbReference type="PROSITE" id="PS00916">
    <property type="entry name" value="PI3_4_KINASE_2"/>
    <property type="match status" value="1"/>
</dbReference>
<evidence type="ECO:0000256" key="5">
    <source>
        <dbReference type="ARBA" id="ARBA00022840"/>
    </source>
</evidence>
<feature type="region of interest" description="Disordered" evidence="8">
    <location>
        <begin position="204"/>
        <end position="245"/>
    </location>
</feature>
<evidence type="ECO:0000259" key="12">
    <source>
        <dbReference type="PROSITE" id="PS51546"/>
    </source>
</evidence>
<evidence type="ECO:0000256" key="8">
    <source>
        <dbReference type="SAM" id="MobiDB-lite"/>
    </source>
</evidence>
<dbReference type="InterPro" id="IPR018936">
    <property type="entry name" value="PI3/4_kinase_CS"/>
</dbReference>
<evidence type="ECO:0000256" key="2">
    <source>
        <dbReference type="ARBA" id="ARBA00022679"/>
    </source>
</evidence>
<keyword evidence="4" id="KW-0418">Kinase</keyword>
<dbReference type="CDD" id="cd04012">
    <property type="entry name" value="C2A_PI3K_class_II"/>
    <property type="match status" value="1"/>
</dbReference>
<evidence type="ECO:0000256" key="7">
    <source>
        <dbReference type="ARBA" id="ARBA00029297"/>
    </source>
</evidence>
<sequence length="1231" mass="140106">MSAAQTQNDREQCWGCLESLGLSQRELVLAEALQMEYDALARHRQDKAPANTLPPETKSSPAKSEPSLPRHVPSPPWNNLQQGVTGSDPMLNHVQPGVSNLSQSSSESSGFSKEPRYILDEWKSDFEGTSQLLSKGPPPLDEPPPPVPPRNPIPQNDPFIVHRSSAPRDVNLFTPEVDQPKLYFGDTLNYDNLNDSLSKLNEDWLSPNRSQRANGDKSGKTVARSNTLPPQIPPRTYLPAQKSTRSQRRVSIDPVSIQTVLYWTFFFLLRLAYPCNDYSKNTGFVWSPCVAQDELQQGLGVSIKVTVYSDNFREPLTFSCDGSSTIDLLIYQTLCYAHDDLDMIDVDDYLLKICGQAEFLKNYENFFLSCSLTHGGVELCAPQHTSKQSVSKYLFHLVVWDQRVCFPIQINQLPRESQLTVTLYATPVPPPGGAEEKGKQKRSIEALGWVTMPLFNFRHPQYEFSRLDQLSQKQLHDVLHKKSLFWLTPEDRRLLWEKRYFCHVEASRLPLVLASAPSWEWACLPDIYALLRQWGCMNHLDALGLLNATFPDQECRRTAVQWMDSISDPELLDFLPQLVQALKYECYLDSHLVRFLLRRAIGDIRIAHYLFWLLKDALQDSQFSVRYQYLLAALLCCSGRGLREEFDRQCWLVNILAKIAQRVRDASPSSRQAILREGLDEVKQFFSMNSSCRLPLNPGLFVKGINIQSCSYFNSNAVPLKLSFQNQDALGDHVNVIFKCGDDLRQDMLTLQIIRIMNKIWIQEGLDMRMVIFRCFSTGRGMVEMIPSAETLRKIQVEHGVTGSFKDRPLADWLQKHNPTEDEYEKAVENFIYSCAGCCVATYILGICDRHNDNIMLKTSGHMFHIDFGKFLGHAQMFGNIKRDRAPFVFTSDMAYVINGGDKPSSRFHDFVDLCCEAYNLIRKHAHLFLNLLGLMLSSGIPELSDVDDLKYVYDALRPHESEADATMHFTRLIESSLGSVATKLNFFIHNLAQMKFASSEERPVLSFAPRVYTLKSDGVIRNLFVCRHIKTYTPSKGYSYVVKVEREGQQGSTLVQRTFEEFHELHSKLQLIFPSSKLPSVGTVVNALHNKPADVSWAPVPGTVAGEVKLSVLYKSDKLFIMVMHIRGLVSDGTDPDPYVKLYLLPDPQKTSKRKTKAARSYKKSVIFFNKDFLKSLWGGKQQRTVHLRVLSEGAFWENTLLGETIIQLKDLTPGHRWVGWHQLGSDINR</sequence>
<dbReference type="Gene3D" id="2.60.40.150">
    <property type="entry name" value="C2 domain"/>
    <property type="match status" value="2"/>
</dbReference>
<dbReference type="Gene3D" id="1.25.40.70">
    <property type="entry name" value="Phosphatidylinositol 3-kinase, accessory domain (PIK)"/>
    <property type="match status" value="1"/>
</dbReference>
<keyword evidence="5" id="KW-0067">ATP-binding</keyword>
<dbReference type="Proteomes" id="UP000694700">
    <property type="component" value="Unplaced"/>
</dbReference>
<dbReference type="Pfam" id="PF00792">
    <property type="entry name" value="PI3K_C2"/>
    <property type="match status" value="1"/>
</dbReference>
<dbReference type="Gene3D" id="3.30.1010.10">
    <property type="entry name" value="Phosphatidylinositol 3-kinase Catalytic Subunit, Chain A, domain 4"/>
    <property type="match status" value="1"/>
</dbReference>
<dbReference type="SUPFAM" id="SSF54236">
    <property type="entry name" value="Ubiquitin-like"/>
    <property type="match status" value="1"/>
</dbReference>
<dbReference type="SMART" id="SM00142">
    <property type="entry name" value="PI3K_C2"/>
    <property type="match status" value="1"/>
</dbReference>
<dbReference type="GO" id="GO:0043491">
    <property type="term" value="P:phosphatidylinositol 3-kinase/protein kinase B signal transduction"/>
    <property type="evidence" value="ECO:0007669"/>
    <property type="project" value="TreeGrafter"/>
</dbReference>
<feature type="domain" description="PI3K/PI4K catalytic" evidence="10">
    <location>
        <begin position="706"/>
        <end position="982"/>
    </location>
</feature>
<dbReference type="FunFam" id="1.25.40.70:FF:000005">
    <property type="entry name" value="Phosphatidylinositol 4-phosphate 3-kinase C2 domain-containing subunit beta"/>
    <property type="match status" value="1"/>
</dbReference>
<feature type="compositionally biased region" description="Low complexity" evidence="8">
    <location>
        <begin position="99"/>
        <end position="112"/>
    </location>
</feature>
<dbReference type="InterPro" id="IPR000403">
    <property type="entry name" value="PI3/4_kinase_cat_dom"/>
</dbReference>
<dbReference type="PROSITE" id="PS51545">
    <property type="entry name" value="PIK_HELICAL"/>
    <property type="match status" value="1"/>
</dbReference>
<dbReference type="GO" id="GO:0016303">
    <property type="term" value="F:1-phosphatidylinositol-3-kinase activity"/>
    <property type="evidence" value="ECO:0007669"/>
    <property type="project" value="UniProtKB-EC"/>
</dbReference>
<evidence type="ECO:0000313" key="15">
    <source>
        <dbReference type="Proteomes" id="UP000694700"/>
    </source>
</evidence>
<dbReference type="GO" id="GO:0005886">
    <property type="term" value="C:plasma membrane"/>
    <property type="evidence" value="ECO:0007669"/>
    <property type="project" value="TreeGrafter"/>
</dbReference>
<evidence type="ECO:0000256" key="6">
    <source>
        <dbReference type="ARBA" id="ARBA00023985"/>
    </source>
</evidence>
<dbReference type="Ensembl" id="ENSCCRT00015107501.1">
    <property type="protein sequence ID" value="ENSCCRP00015104153.1"/>
    <property type="gene ID" value="ENSCCRG00015041389.1"/>
</dbReference>
<dbReference type="InterPro" id="IPR000341">
    <property type="entry name" value="PI3K_Ras-bd_dom"/>
</dbReference>
<comment type="catalytic activity">
    <reaction evidence="6">
        <text>a 1,2-diacyl-sn-glycero-3-phospho-(1D-myo-inositol) + ATP = a 1,2-diacyl-sn-glycero-3-phospho-(1D-myo-inositol-3-phosphate) + ADP + H(+)</text>
        <dbReference type="Rhea" id="RHEA:12709"/>
        <dbReference type="ChEBI" id="CHEBI:15378"/>
        <dbReference type="ChEBI" id="CHEBI:30616"/>
        <dbReference type="ChEBI" id="CHEBI:57880"/>
        <dbReference type="ChEBI" id="CHEBI:58088"/>
        <dbReference type="ChEBI" id="CHEBI:456216"/>
        <dbReference type="EC" id="2.7.1.137"/>
    </reaction>
    <physiologicalReaction direction="left-to-right" evidence="6">
        <dbReference type="Rhea" id="RHEA:12710"/>
    </physiologicalReaction>
</comment>
<accession>A0A8C2AG65</accession>
<dbReference type="Gene3D" id="3.30.1520.10">
    <property type="entry name" value="Phox-like domain"/>
    <property type="match status" value="1"/>
</dbReference>
<dbReference type="GO" id="GO:0035005">
    <property type="term" value="F:1-phosphatidylinositol-4-phosphate 3-kinase activity"/>
    <property type="evidence" value="ECO:0007669"/>
    <property type="project" value="UniProtKB-EC"/>
</dbReference>
<feature type="region of interest" description="Disordered" evidence="8">
    <location>
        <begin position="43"/>
        <end position="113"/>
    </location>
</feature>
<dbReference type="Gene3D" id="1.10.1070.11">
    <property type="entry name" value="Phosphatidylinositol 3-/4-kinase, catalytic domain"/>
    <property type="match status" value="1"/>
</dbReference>
<dbReference type="GO" id="GO:0005942">
    <property type="term" value="C:phosphatidylinositol 3-kinase complex"/>
    <property type="evidence" value="ECO:0007669"/>
    <property type="project" value="TreeGrafter"/>
</dbReference>
<comment type="similarity">
    <text evidence="1">Belongs to the PI3/PI4-kinase family. Type III PI4K subfamily.</text>
</comment>
<dbReference type="GO" id="GO:0035091">
    <property type="term" value="F:phosphatidylinositol binding"/>
    <property type="evidence" value="ECO:0007669"/>
    <property type="project" value="InterPro"/>
</dbReference>
<dbReference type="GO" id="GO:0016477">
    <property type="term" value="P:cell migration"/>
    <property type="evidence" value="ECO:0007669"/>
    <property type="project" value="TreeGrafter"/>
</dbReference>
<dbReference type="InterPro" id="IPR015433">
    <property type="entry name" value="PI3/4_kinase"/>
</dbReference>
<dbReference type="InterPro" id="IPR029071">
    <property type="entry name" value="Ubiquitin-like_domsf"/>
</dbReference>
<feature type="domain" description="PI3K-RBD" evidence="12">
    <location>
        <begin position="300"/>
        <end position="391"/>
    </location>
</feature>
<reference evidence="14" key="1">
    <citation type="submission" date="2025-08" db="UniProtKB">
        <authorList>
            <consortium name="Ensembl"/>
        </authorList>
    </citation>
    <scope>IDENTIFICATION</scope>
</reference>
<dbReference type="GO" id="GO:0048015">
    <property type="term" value="P:phosphatidylinositol-mediated signaling"/>
    <property type="evidence" value="ECO:0007669"/>
    <property type="project" value="TreeGrafter"/>
</dbReference>
<dbReference type="PROSITE" id="PS00915">
    <property type="entry name" value="PI3_4_KINASE_1"/>
    <property type="match status" value="1"/>
</dbReference>
<evidence type="ECO:0000259" key="13">
    <source>
        <dbReference type="PROSITE" id="PS51547"/>
    </source>
</evidence>
<organism evidence="14 15">
    <name type="scientific">Cyprinus carpio</name>
    <name type="common">Common carp</name>
    <dbReference type="NCBI Taxonomy" id="7962"/>
    <lineage>
        <taxon>Eukaryota</taxon>
        <taxon>Metazoa</taxon>
        <taxon>Chordata</taxon>
        <taxon>Craniata</taxon>
        <taxon>Vertebrata</taxon>
        <taxon>Euteleostomi</taxon>
        <taxon>Actinopterygii</taxon>
        <taxon>Neopterygii</taxon>
        <taxon>Teleostei</taxon>
        <taxon>Ostariophysi</taxon>
        <taxon>Cypriniformes</taxon>
        <taxon>Cyprinidae</taxon>
        <taxon>Cyprininae</taxon>
        <taxon>Cyprinus</taxon>
    </lineage>
</organism>
<dbReference type="Pfam" id="PF00454">
    <property type="entry name" value="PI3_PI4_kinase"/>
    <property type="match status" value="1"/>
</dbReference>
<dbReference type="InterPro" id="IPR036871">
    <property type="entry name" value="PX_dom_sf"/>
</dbReference>
<dbReference type="SMART" id="SM00146">
    <property type="entry name" value="PI3Kc"/>
    <property type="match status" value="1"/>
</dbReference>
<dbReference type="GO" id="GO:0005737">
    <property type="term" value="C:cytoplasm"/>
    <property type="evidence" value="ECO:0007669"/>
    <property type="project" value="TreeGrafter"/>
</dbReference>
<evidence type="ECO:0000256" key="4">
    <source>
        <dbReference type="ARBA" id="ARBA00022777"/>
    </source>
</evidence>
<proteinExistence type="inferred from homology"/>
<dbReference type="PROSITE" id="PS50290">
    <property type="entry name" value="PI3_4_KINASE_3"/>
    <property type="match status" value="1"/>
</dbReference>
<feature type="compositionally biased region" description="Pro residues" evidence="8">
    <location>
        <begin position="136"/>
        <end position="152"/>
    </location>
</feature>
<dbReference type="PROSITE" id="PS50004">
    <property type="entry name" value="C2"/>
    <property type="match status" value="1"/>
</dbReference>
<dbReference type="InterPro" id="IPR001263">
    <property type="entry name" value="PI3K_accessory_dom"/>
</dbReference>
<dbReference type="InterPro" id="IPR035892">
    <property type="entry name" value="C2_domain_sf"/>
</dbReference>
<evidence type="ECO:0000256" key="3">
    <source>
        <dbReference type="ARBA" id="ARBA00022741"/>
    </source>
</evidence>
<evidence type="ECO:0000259" key="11">
    <source>
        <dbReference type="PROSITE" id="PS51545"/>
    </source>
</evidence>
<dbReference type="SMART" id="SM00145">
    <property type="entry name" value="PI3Ka"/>
    <property type="match status" value="1"/>
</dbReference>
<dbReference type="SUPFAM" id="SSF48371">
    <property type="entry name" value="ARM repeat"/>
    <property type="match status" value="1"/>
</dbReference>
<dbReference type="PANTHER" id="PTHR10048">
    <property type="entry name" value="PHOSPHATIDYLINOSITOL KINASE"/>
    <property type="match status" value="1"/>
</dbReference>
<dbReference type="AlphaFoldDB" id="A0A8C2AG65"/>
<dbReference type="InterPro" id="IPR000008">
    <property type="entry name" value="C2_dom"/>
</dbReference>
<dbReference type="SUPFAM" id="SSF56112">
    <property type="entry name" value="Protein kinase-like (PK-like)"/>
    <property type="match status" value="1"/>
</dbReference>
<protein>
    <submittedName>
        <fullName evidence="14">Phosphatidylinositol-4-phosphate 3-kinase, catalytic subunit type 2 beta</fullName>
    </submittedName>
</protein>
<dbReference type="InterPro" id="IPR002420">
    <property type="entry name" value="PI3K-type_C2_dom"/>
</dbReference>
<keyword evidence="3" id="KW-0547">Nucleotide-binding</keyword>
<dbReference type="PANTHER" id="PTHR10048:SF30">
    <property type="entry name" value="PHOSPHATIDYLINOSITOL 4-PHOSPHATE 3-KINASE C2 DOMAIN-CONTAINING SUBUNIT BETA"/>
    <property type="match status" value="1"/>
</dbReference>
<comment type="catalytic activity">
    <reaction evidence="7">
        <text>a 1,2-diacyl-sn-glycero-3-phospho-(1D-myo-inositol 4-phosphate) + ATP = a 1,2-diacyl-sn-glycero-3-phospho-(1D-myo-inositol-3,4-bisphosphate) + ADP + H(+)</text>
        <dbReference type="Rhea" id="RHEA:18373"/>
        <dbReference type="ChEBI" id="CHEBI:15378"/>
        <dbReference type="ChEBI" id="CHEBI:30616"/>
        <dbReference type="ChEBI" id="CHEBI:57658"/>
        <dbReference type="ChEBI" id="CHEBI:58178"/>
        <dbReference type="ChEBI" id="CHEBI:456216"/>
        <dbReference type="EC" id="2.7.1.154"/>
    </reaction>
    <physiologicalReaction direction="left-to-right" evidence="7">
        <dbReference type="Rhea" id="RHEA:18374"/>
    </physiologicalReaction>
</comment>